<dbReference type="AlphaFoldDB" id="A0A2V1GRK9"/>
<protein>
    <submittedName>
        <fullName evidence="1">Uncharacterized protein</fullName>
    </submittedName>
</protein>
<gene>
    <name evidence="1" type="ORF">DC094_18185</name>
</gene>
<dbReference type="EMBL" id="QDDL01000010">
    <property type="protein sequence ID" value="PVZ65411.1"/>
    <property type="molecule type" value="Genomic_DNA"/>
</dbReference>
<evidence type="ECO:0000313" key="2">
    <source>
        <dbReference type="Proteomes" id="UP000244906"/>
    </source>
</evidence>
<reference evidence="1 2" key="1">
    <citation type="submission" date="2018-04" db="EMBL/GenBank/DDBJ databases">
        <title>Thalassorhabdus spongiae gen. nov., sp. nov., isolated from a marine sponge in South-West Iceland.</title>
        <authorList>
            <person name="Knobloch S."/>
            <person name="Daussin A."/>
            <person name="Johannsson R."/>
            <person name="Marteinsson V.T."/>
        </authorList>
    </citation>
    <scope>NUCLEOTIDE SEQUENCE [LARGE SCALE GENOMIC DNA]</scope>
    <source>
        <strain evidence="1 2">Hp12</strain>
    </source>
</reference>
<accession>A0A2V1GRK9</accession>
<organism evidence="1 2">
    <name type="scientific">Pelagibaculum spongiae</name>
    <dbReference type="NCBI Taxonomy" id="2080658"/>
    <lineage>
        <taxon>Bacteria</taxon>
        <taxon>Pseudomonadati</taxon>
        <taxon>Pseudomonadota</taxon>
        <taxon>Gammaproteobacteria</taxon>
        <taxon>Oceanospirillales</taxon>
        <taxon>Pelagibaculum</taxon>
    </lineage>
</organism>
<comment type="caution">
    <text evidence="1">The sequence shown here is derived from an EMBL/GenBank/DDBJ whole genome shotgun (WGS) entry which is preliminary data.</text>
</comment>
<name>A0A2V1GRK9_9GAMM</name>
<proteinExistence type="predicted"/>
<keyword evidence="2" id="KW-1185">Reference proteome</keyword>
<dbReference type="Proteomes" id="UP000244906">
    <property type="component" value="Unassembled WGS sequence"/>
</dbReference>
<evidence type="ECO:0000313" key="1">
    <source>
        <dbReference type="EMBL" id="PVZ65411.1"/>
    </source>
</evidence>
<sequence>MFNPWMAFLPNFLSNSVPNFMPQIHFPFSGAVNQNIAPEMDWFFSTIPSAAGNGPLEKKIFEQHSYGTQLDKLSEAVLAIAEHVKAESLDEVQTLLKLSIEIDQLKELAAEDLQKNLMQSIDSMKQSNPELLKQVLTKHI</sequence>